<evidence type="ECO:0000313" key="2">
    <source>
        <dbReference type="Proteomes" id="UP001630127"/>
    </source>
</evidence>
<keyword evidence="2" id="KW-1185">Reference proteome</keyword>
<dbReference type="PANTHER" id="PTHR33593:SF17">
    <property type="entry name" value="DUF1442 FAMILY PROTEIN"/>
    <property type="match status" value="1"/>
</dbReference>
<dbReference type="Gene3D" id="3.40.50.150">
    <property type="entry name" value="Vaccinia Virus protein VP39"/>
    <property type="match status" value="1"/>
</dbReference>
<proteinExistence type="predicted"/>
<reference evidence="1 2" key="1">
    <citation type="submission" date="2024-11" db="EMBL/GenBank/DDBJ databases">
        <title>A near-complete genome assembly of Cinchona calisaya.</title>
        <authorList>
            <person name="Lian D.C."/>
            <person name="Zhao X.W."/>
            <person name="Wei L."/>
        </authorList>
    </citation>
    <scope>NUCLEOTIDE SEQUENCE [LARGE SCALE GENOMIC DNA]</scope>
    <source>
        <tissue evidence="1">Nenye</tissue>
    </source>
</reference>
<dbReference type="Proteomes" id="UP001630127">
    <property type="component" value="Unassembled WGS sequence"/>
</dbReference>
<accession>A0ABD2ZBZ5</accession>
<dbReference type="AlphaFoldDB" id="A0ABD2ZBZ5"/>
<comment type="caution">
    <text evidence="1">The sequence shown here is derived from an EMBL/GenBank/DDBJ whole genome shotgun (WGS) entry which is preliminary data.</text>
</comment>
<protein>
    <submittedName>
        <fullName evidence="1">Uncharacterized protein</fullName>
    </submittedName>
</protein>
<name>A0ABD2ZBZ5_9GENT</name>
<organism evidence="1 2">
    <name type="scientific">Cinchona calisaya</name>
    <dbReference type="NCBI Taxonomy" id="153742"/>
    <lineage>
        <taxon>Eukaryota</taxon>
        <taxon>Viridiplantae</taxon>
        <taxon>Streptophyta</taxon>
        <taxon>Embryophyta</taxon>
        <taxon>Tracheophyta</taxon>
        <taxon>Spermatophyta</taxon>
        <taxon>Magnoliopsida</taxon>
        <taxon>eudicotyledons</taxon>
        <taxon>Gunneridae</taxon>
        <taxon>Pentapetalae</taxon>
        <taxon>asterids</taxon>
        <taxon>lamiids</taxon>
        <taxon>Gentianales</taxon>
        <taxon>Rubiaceae</taxon>
        <taxon>Cinchonoideae</taxon>
        <taxon>Cinchoneae</taxon>
        <taxon>Cinchona</taxon>
    </lineage>
</organism>
<sequence length="191" mass="20832">MASWSAEHATIAYLQTLNMGKRGKEPNVAEFIAALAAGNNAKLIVMICAGNAGSRALALGAAAQETGGRTVCILAGLEELHASRKALGCHADFIELVVRNAQSLDEYHGADFVLVDSKLEEYKAVLLTAQTCLKKAFLVGYNAIHGEPWNIDSLKAHFLPKDDKLCGFEKKERWVVKFDKITGEEHVYRTT</sequence>
<evidence type="ECO:0000313" key="1">
    <source>
        <dbReference type="EMBL" id="KAL3516996.1"/>
    </source>
</evidence>
<dbReference type="InterPro" id="IPR009902">
    <property type="entry name" value="DUF1442"/>
</dbReference>
<dbReference type="InterPro" id="IPR029063">
    <property type="entry name" value="SAM-dependent_MTases_sf"/>
</dbReference>
<gene>
    <name evidence="1" type="ORF">ACH5RR_023898</name>
</gene>
<dbReference type="EMBL" id="JBJUIK010000010">
    <property type="protein sequence ID" value="KAL3516996.1"/>
    <property type="molecule type" value="Genomic_DNA"/>
</dbReference>
<dbReference type="Pfam" id="PF07279">
    <property type="entry name" value="DUF1442"/>
    <property type="match status" value="1"/>
</dbReference>
<dbReference type="PANTHER" id="PTHR33593">
    <property type="entry name" value="DUF1442 FAMILY PROTEIN"/>
    <property type="match status" value="1"/>
</dbReference>